<dbReference type="Gene3D" id="3.40.366.10">
    <property type="entry name" value="Malonyl-Coenzyme A Acyl Carrier Protein, domain 2"/>
    <property type="match status" value="1"/>
</dbReference>
<evidence type="ECO:0000256" key="7">
    <source>
        <dbReference type="PIRNR" id="PIRNR000446"/>
    </source>
</evidence>
<comment type="catalytic activity">
    <reaction evidence="6 7">
        <text>holo-[ACP] + malonyl-CoA = malonyl-[ACP] + CoA</text>
        <dbReference type="Rhea" id="RHEA:41792"/>
        <dbReference type="Rhea" id="RHEA-COMP:9623"/>
        <dbReference type="Rhea" id="RHEA-COMP:9685"/>
        <dbReference type="ChEBI" id="CHEBI:57287"/>
        <dbReference type="ChEBI" id="CHEBI:57384"/>
        <dbReference type="ChEBI" id="CHEBI:64479"/>
        <dbReference type="ChEBI" id="CHEBI:78449"/>
        <dbReference type="EC" id="2.3.1.39"/>
    </reaction>
</comment>
<evidence type="ECO:0000259" key="8">
    <source>
        <dbReference type="SMART" id="SM00827"/>
    </source>
</evidence>
<dbReference type="InterPro" id="IPR050858">
    <property type="entry name" value="Mal-CoA-ACP_Trans/PKS_FabD"/>
</dbReference>
<dbReference type="PANTHER" id="PTHR42681:SF1">
    <property type="entry name" value="MALONYL-COA-ACYL CARRIER PROTEIN TRANSACYLASE, MITOCHONDRIAL"/>
    <property type="match status" value="1"/>
</dbReference>
<sequence>MDIDSQQRPAALVFAGQGNPAIGMGADLWQGNQRIRRIWDCASDISGIDIRRVCLTGPLNKLVQTPVQQLAVTAINLSFYTLLQEKGVNISVSCGHSVGEYSALYAAGAIQLETLFTLIHFRAATMHELSKKYKGSMLAIKGMNVLTLREVLVDCASELDISCDNSCRQQVVGGTTAALSAFTRRTRCATIRLGVSGAWHTRLMQEGVQPMRDFLAALAIRQPQHQVLMNVSGQPEYNPAAIRENLSLHLTHTVRWTDTLTHLLARENPPLLIDISHKAWLALLLNDFPDFTPQRLLHCRNILARQ</sequence>
<evidence type="ECO:0000256" key="6">
    <source>
        <dbReference type="ARBA" id="ARBA00048462"/>
    </source>
</evidence>
<protein>
    <recommendedName>
        <fullName evidence="3 7">Malonyl CoA-acyl carrier protein transacylase</fullName>
        <ecNumber evidence="2 7">2.3.1.39</ecNumber>
    </recommendedName>
</protein>
<organism evidence="9 10">
    <name type="scientific">Mixta hanseatica</name>
    <dbReference type="NCBI Taxonomy" id="2872648"/>
    <lineage>
        <taxon>Bacteria</taxon>
        <taxon>Pseudomonadati</taxon>
        <taxon>Pseudomonadota</taxon>
        <taxon>Gammaproteobacteria</taxon>
        <taxon>Enterobacterales</taxon>
        <taxon>Erwiniaceae</taxon>
        <taxon>Mixta</taxon>
    </lineage>
</organism>
<dbReference type="EC" id="2.3.1.39" evidence="2 7"/>
<evidence type="ECO:0000256" key="5">
    <source>
        <dbReference type="ARBA" id="ARBA00023315"/>
    </source>
</evidence>
<accession>A0ABY4RBU0</accession>
<reference evidence="9" key="1">
    <citation type="submission" date="2021-09" db="EMBL/GenBank/DDBJ databases">
        <title>First case of bloodstream infection caused by Mixta hanseatica sp. nov., a member of the Erwiniaceae family.</title>
        <authorList>
            <person name="Both A."/>
            <person name="Huang J."/>
            <person name="Wenzel P."/>
            <person name="Aepfelbacher M."/>
            <person name="Rohde H."/>
            <person name="Christner M."/>
            <person name="Hentschke M."/>
        </authorList>
    </citation>
    <scope>NUCLEOTIDE SEQUENCE</scope>
    <source>
        <strain evidence="9">X22927</strain>
    </source>
</reference>
<dbReference type="EMBL" id="CP082904">
    <property type="protein sequence ID" value="UQY45639.1"/>
    <property type="molecule type" value="Genomic_DNA"/>
</dbReference>
<dbReference type="SMART" id="SM00827">
    <property type="entry name" value="PKS_AT"/>
    <property type="match status" value="1"/>
</dbReference>
<evidence type="ECO:0000256" key="2">
    <source>
        <dbReference type="ARBA" id="ARBA00013258"/>
    </source>
</evidence>
<dbReference type="InterPro" id="IPR001227">
    <property type="entry name" value="Ac_transferase_dom_sf"/>
</dbReference>
<keyword evidence="5 7" id="KW-0012">Acyltransferase</keyword>
<keyword evidence="10" id="KW-1185">Reference proteome</keyword>
<dbReference type="InterPro" id="IPR016036">
    <property type="entry name" value="Malonyl_transacylase_ACP-bd"/>
</dbReference>
<dbReference type="InterPro" id="IPR024925">
    <property type="entry name" value="Malonyl_CoA-ACP_transAc"/>
</dbReference>
<evidence type="ECO:0000256" key="1">
    <source>
        <dbReference type="ARBA" id="ARBA00005194"/>
    </source>
</evidence>
<dbReference type="Pfam" id="PF00698">
    <property type="entry name" value="Acyl_transf_1"/>
    <property type="match status" value="1"/>
</dbReference>
<dbReference type="InterPro" id="IPR016035">
    <property type="entry name" value="Acyl_Trfase/lysoPLipase"/>
</dbReference>
<dbReference type="Proteomes" id="UP001056635">
    <property type="component" value="Chromosome"/>
</dbReference>
<dbReference type="InterPro" id="IPR014043">
    <property type="entry name" value="Acyl_transferase_dom"/>
</dbReference>
<evidence type="ECO:0000313" key="9">
    <source>
        <dbReference type="EMBL" id="UQY45639.1"/>
    </source>
</evidence>
<evidence type="ECO:0000256" key="3">
    <source>
        <dbReference type="ARBA" id="ARBA00018953"/>
    </source>
</evidence>
<comment type="similarity">
    <text evidence="7">Belongs to the fabD family.</text>
</comment>
<name>A0ABY4RBU0_9GAMM</name>
<dbReference type="RefSeq" id="WP_249894199.1">
    <property type="nucleotide sequence ID" value="NZ_CP082904.1"/>
</dbReference>
<dbReference type="SUPFAM" id="SSF52151">
    <property type="entry name" value="FabD/lysophospholipase-like"/>
    <property type="match status" value="1"/>
</dbReference>
<evidence type="ECO:0000256" key="4">
    <source>
        <dbReference type="ARBA" id="ARBA00022679"/>
    </source>
</evidence>
<dbReference type="SUPFAM" id="SSF55048">
    <property type="entry name" value="Probable ACP-binding domain of malonyl-CoA ACP transacylase"/>
    <property type="match status" value="1"/>
</dbReference>
<evidence type="ECO:0000313" key="10">
    <source>
        <dbReference type="Proteomes" id="UP001056635"/>
    </source>
</evidence>
<comment type="pathway">
    <text evidence="1">Lipid metabolism; fatty acid biosynthesis.</text>
</comment>
<dbReference type="PANTHER" id="PTHR42681">
    <property type="entry name" value="MALONYL-COA-ACYL CARRIER PROTEIN TRANSACYLASE, MITOCHONDRIAL"/>
    <property type="match status" value="1"/>
</dbReference>
<gene>
    <name evidence="9" type="ORF">K6958_08295</name>
</gene>
<keyword evidence="4 7" id="KW-0808">Transferase</keyword>
<dbReference type="Gene3D" id="3.30.70.250">
    <property type="entry name" value="Malonyl-CoA ACP transacylase, ACP-binding"/>
    <property type="match status" value="1"/>
</dbReference>
<feature type="domain" description="Malonyl-CoA:ACP transacylase (MAT)" evidence="8">
    <location>
        <begin position="13"/>
        <end position="288"/>
    </location>
</feature>
<proteinExistence type="inferred from homology"/>
<dbReference type="PIRSF" id="PIRSF000446">
    <property type="entry name" value="Mct"/>
    <property type="match status" value="1"/>
</dbReference>